<evidence type="ECO:0000259" key="9">
    <source>
        <dbReference type="Pfam" id="PF13359"/>
    </source>
</evidence>
<dbReference type="OrthoDB" id="2502344at2759"/>
<feature type="region of interest" description="Disordered" evidence="8">
    <location>
        <begin position="396"/>
        <end position="417"/>
    </location>
</feature>
<dbReference type="GO" id="GO:0005634">
    <property type="term" value="C:nucleus"/>
    <property type="evidence" value="ECO:0007669"/>
    <property type="project" value="UniProtKB-SubCell"/>
</dbReference>
<dbReference type="InterPro" id="IPR045249">
    <property type="entry name" value="HARBI1-like"/>
</dbReference>
<comment type="cofactor">
    <cofactor evidence="1">
        <name>a divalent metal cation</name>
        <dbReference type="ChEBI" id="CHEBI:60240"/>
    </cofactor>
</comment>
<evidence type="ECO:0000256" key="1">
    <source>
        <dbReference type="ARBA" id="ARBA00001968"/>
    </source>
</evidence>
<dbReference type="EMBL" id="AJIL01000017">
    <property type="protein sequence ID" value="KNF03481.1"/>
    <property type="molecule type" value="Genomic_DNA"/>
</dbReference>
<evidence type="ECO:0000256" key="5">
    <source>
        <dbReference type="ARBA" id="ARBA00022723"/>
    </source>
</evidence>
<dbReference type="InterPro" id="IPR027806">
    <property type="entry name" value="HARBI1_dom"/>
</dbReference>
<evidence type="ECO:0000313" key="11">
    <source>
        <dbReference type="Proteomes" id="UP000054564"/>
    </source>
</evidence>
<keyword evidence="7" id="KW-0539">Nucleus</keyword>
<accession>A0A0L0VW43</accession>
<dbReference type="GO" id="GO:0004518">
    <property type="term" value="F:nuclease activity"/>
    <property type="evidence" value="ECO:0007669"/>
    <property type="project" value="UniProtKB-KW"/>
</dbReference>
<comment type="subcellular location">
    <subcellularLocation>
        <location evidence="2">Nucleus</location>
    </subcellularLocation>
</comment>
<gene>
    <name evidence="10" type="ORF">PSTG_03419</name>
</gene>
<dbReference type="AlphaFoldDB" id="A0A0L0VW43"/>
<keyword evidence="6" id="KW-0378">Hydrolase</keyword>
<comment type="caution">
    <text evidence="10">The sequence shown here is derived from an EMBL/GenBank/DDBJ whole genome shotgun (WGS) entry which is preliminary data.</text>
</comment>
<name>A0A0L0VW43_9BASI</name>
<keyword evidence="5" id="KW-0479">Metal-binding</keyword>
<keyword evidence="11" id="KW-1185">Reference proteome</keyword>
<dbReference type="Pfam" id="PF13359">
    <property type="entry name" value="DDE_Tnp_4"/>
    <property type="match status" value="1"/>
</dbReference>
<protein>
    <recommendedName>
        <fullName evidence="9">DDE Tnp4 domain-containing protein</fullName>
    </recommendedName>
</protein>
<reference evidence="11" key="1">
    <citation type="submission" date="2014-03" db="EMBL/GenBank/DDBJ databases">
        <title>The Genome Sequence of Puccinia striiformis f. sp. tritici PST-78.</title>
        <authorList>
            <consortium name="The Broad Institute Genome Sequencing Platform"/>
            <person name="Cuomo C."/>
            <person name="Hulbert S."/>
            <person name="Chen X."/>
            <person name="Walker B."/>
            <person name="Young S.K."/>
            <person name="Zeng Q."/>
            <person name="Gargeya S."/>
            <person name="Fitzgerald M."/>
            <person name="Haas B."/>
            <person name="Abouelleil A."/>
            <person name="Alvarado L."/>
            <person name="Arachchi H.M."/>
            <person name="Berlin A.M."/>
            <person name="Chapman S.B."/>
            <person name="Goldberg J."/>
            <person name="Griggs A."/>
            <person name="Gujja S."/>
            <person name="Hansen M."/>
            <person name="Howarth C."/>
            <person name="Imamovic A."/>
            <person name="Larimer J."/>
            <person name="McCowan C."/>
            <person name="Montmayeur A."/>
            <person name="Murphy C."/>
            <person name="Neiman D."/>
            <person name="Pearson M."/>
            <person name="Priest M."/>
            <person name="Roberts A."/>
            <person name="Saif S."/>
            <person name="Shea T."/>
            <person name="Sisk P."/>
            <person name="Sykes S."/>
            <person name="Wortman J."/>
            <person name="Nusbaum C."/>
            <person name="Birren B."/>
        </authorList>
    </citation>
    <scope>NUCLEOTIDE SEQUENCE [LARGE SCALE GENOMIC DNA]</scope>
    <source>
        <strain evidence="11">race PST-78</strain>
    </source>
</reference>
<evidence type="ECO:0000256" key="2">
    <source>
        <dbReference type="ARBA" id="ARBA00004123"/>
    </source>
</evidence>
<organism evidence="10 11">
    <name type="scientific">Puccinia striiformis f. sp. tritici PST-78</name>
    <dbReference type="NCBI Taxonomy" id="1165861"/>
    <lineage>
        <taxon>Eukaryota</taxon>
        <taxon>Fungi</taxon>
        <taxon>Dikarya</taxon>
        <taxon>Basidiomycota</taxon>
        <taxon>Pucciniomycotina</taxon>
        <taxon>Pucciniomycetes</taxon>
        <taxon>Pucciniales</taxon>
        <taxon>Pucciniaceae</taxon>
        <taxon>Puccinia</taxon>
    </lineage>
</organism>
<evidence type="ECO:0000313" key="10">
    <source>
        <dbReference type="EMBL" id="KNF03481.1"/>
    </source>
</evidence>
<evidence type="ECO:0000256" key="3">
    <source>
        <dbReference type="ARBA" id="ARBA00006958"/>
    </source>
</evidence>
<evidence type="ECO:0000256" key="6">
    <source>
        <dbReference type="ARBA" id="ARBA00022801"/>
    </source>
</evidence>
<comment type="similarity">
    <text evidence="3">Belongs to the HARBI1 family.</text>
</comment>
<evidence type="ECO:0000256" key="8">
    <source>
        <dbReference type="SAM" id="MobiDB-lite"/>
    </source>
</evidence>
<proteinExistence type="inferred from homology"/>
<dbReference type="GO" id="GO:0016787">
    <property type="term" value="F:hydrolase activity"/>
    <property type="evidence" value="ECO:0007669"/>
    <property type="project" value="UniProtKB-KW"/>
</dbReference>
<evidence type="ECO:0000256" key="4">
    <source>
        <dbReference type="ARBA" id="ARBA00022722"/>
    </source>
</evidence>
<dbReference type="Proteomes" id="UP000054564">
    <property type="component" value="Unassembled WGS sequence"/>
</dbReference>
<dbReference type="GO" id="GO:0046872">
    <property type="term" value="F:metal ion binding"/>
    <property type="evidence" value="ECO:0007669"/>
    <property type="project" value="UniProtKB-KW"/>
</dbReference>
<dbReference type="PANTHER" id="PTHR22930">
    <property type="match status" value="1"/>
</dbReference>
<feature type="domain" description="DDE Tnp4" evidence="9">
    <location>
        <begin position="220"/>
        <end position="377"/>
    </location>
</feature>
<sequence length="442" mass="50748">MRQYSERQGVIRELFTLLLLQHDDDNDDLITQMYSLPGSPTIGTLLFPDDPEMMSVIDELFNDEADLGELIQTIMSSRYLNTRAPPVFRDKFDLARLFQMRSVDFKQATRTTKEAFVWLLNRIYLHQVFHNNSFRPQLPVPHQLALALERLGSNGNGASVGRCAHDLNVARGTVIKVTQRVIEAITSLGPQYVVWPNESRRREISDVMKQEGFEGCIGFVDGTTIRLFQRPAIDGHVFWDRKKQYSINCQIICDCDRYITCFMTSWPGSCGDSMVYKRMALYDSPGDSFDPGHYLIADAAYSLTMTTLPPYKAPAANLSENIEFNYCLAKSRVRNEHTIGILKAQWSSLKEMQLHLFKPEHMQEYIRWIYACIILHNMLAFLGDTWVDLADSISDQGGDEDENTDSNSDVSPNEADMHDRFRNKIKRQCRKRNYELGTLPIP</sequence>
<keyword evidence="4" id="KW-0540">Nuclease</keyword>
<evidence type="ECO:0000256" key="7">
    <source>
        <dbReference type="ARBA" id="ARBA00023242"/>
    </source>
</evidence>
<dbReference type="PANTHER" id="PTHR22930:SF85">
    <property type="entry name" value="GH03217P-RELATED"/>
    <property type="match status" value="1"/>
</dbReference>